<comment type="pathway">
    <text evidence="1 7">Cell wall biogenesis; peptidoglycan biosynthesis.</text>
</comment>
<organism evidence="10 11">
    <name type="scientific">Caulobacter ginsengisoli</name>
    <dbReference type="NCBI Taxonomy" id="400775"/>
    <lineage>
        <taxon>Bacteria</taxon>
        <taxon>Pseudomonadati</taxon>
        <taxon>Pseudomonadota</taxon>
        <taxon>Alphaproteobacteria</taxon>
        <taxon>Caulobacterales</taxon>
        <taxon>Caulobacteraceae</taxon>
        <taxon>Caulobacter</taxon>
    </lineage>
</organism>
<dbReference type="SUPFAM" id="SSF47090">
    <property type="entry name" value="PGBD-like"/>
    <property type="match status" value="1"/>
</dbReference>
<evidence type="ECO:0000256" key="8">
    <source>
        <dbReference type="SAM" id="SignalP"/>
    </source>
</evidence>
<keyword evidence="4 7" id="KW-0133">Cell shape</keyword>
<feature type="chain" id="PRO_5046313948" evidence="8">
    <location>
        <begin position="18"/>
        <end position="346"/>
    </location>
</feature>
<dbReference type="Gene3D" id="1.10.101.10">
    <property type="entry name" value="PGBD-like superfamily/PGBD"/>
    <property type="match status" value="1"/>
</dbReference>
<evidence type="ECO:0000259" key="9">
    <source>
        <dbReference type="PROSITE" id="PS52029"/>
    </source>
</evidence>
<evidence type="ECO:0000256" key="7">
    <source>
        <dbReference type="PROSITE-ProRule" id="PRU01373"/>
    </source>
</evidence>
<dbReference type="EMBL" id="JAUSVS010000002">
    <property type="protein sequence ID" value="MDQ0463363.1"/>
    <property type="molecule type" value="Genomic_DNA"/>
</dbReference>
<dbReference type="PANTHER" id="PTHR30582:SF30">
    <property type="entry name" value="BLR4375 PROTEIN"/>
    <property type="match status" value="1"/>
</dbReference>
<comment type="similarity">
    <text evidence="2">Belongs to the YkuD family.</text>
</comment>
<dbReference type="InterPro" id="IPR050979">
    <property type="entry name" value="LD-transpeptidase"/>
</dbReference>
<feature type="signal peptide" evidence="8">
    <location>
        <begin position="1"/>
        <end position="17"/>
    </location>
</feature>
<evidence type="ECO:0000256" key="3">
    <source>
        <dbReference type="ARBA" id="ARBA00022679"/>
    </source>
</evidence>
<dbReference type="RefSeq" id="WP_307347167.1">
    <property type="nucleotide sequence ID" value="NZ_JAUSVS010000002.1"/>
</dbReference>
<dbReference type="InterPro" id="IPR002477">
    <property type="entry name" value="Peptidoglycan-bd-like"/>
</dbReference>
<keyword evidence="10" id="KW-0449">Lipoprotein</keyword>
<keyword evidence="11" id="KW-1185">Reference proteome</keyword>
<evidence type="ECO:0000256" key="2">
    <source>
        <dbReference type="ARBA" id="ARBA00005992"/>
    </source>
</evidence>
<dbReference type="SUPFAM" id="SSF141523">
    <property type="entry name" value="L,D-transpeptidase catalytic domain-like"/>
    <property type="match status" value="1"/>
</dbReference>
<keyword evidence="5 7" id="KW-0573">Peptidoglycan synthesis</keyword>
<dbReference type="Pfam" id="PF03734">
    <property type="entry name" value="YkuD"/>
    <property type="match status" value="1"/>
</dbReference>
<dbReference type="Pfam" id="PF01471">
    <property type="entry name" value="PG_binding_1"/>
    <property type="match status" value="1"/>
</dbReference>
<dbReference type="PANTHER" id="PTHR30582">
    <property type="entry name" value="L,D-TRANSPEPTIDASE"/>
    <property type="match status" value="1"/>
</dbReference>
<dbReference type="PROSITE" id="PS52029">
    <property type="entry name" value="LD_TPASE"/>
    <property type="match status" value="1"/>
</dbReference>
<reference evidence="10 11" key="1">
    <citation type="submission" date="2023-07" db="EMBL/GenBank/DDBJ databases">
        <title>Genomic Encyclopedia of Type Strains, Phase IV (KMG-IV): sequencing the most valuable type-strain genomes for metagenomic binning, comparative biology and taxonomic classification.</title>
        <authorList>
            <person name="Goeker M."/>
        </authorList>
    </citation>
    <scope>NUCLEOTIDE SEQUENCE [LARGE SCALE GENOMIC DNA]</scope>
    <source>
        <strain evidence="10 11">DSM 18695</strain>
    </source>
</reference>
<evidence type="ECO:0000256" key="5">
    <source>
        <dbReference type="ARBA" id="ARBA00022984"/>
    </source>
</evidence>
<protein>
    <submittedName>
        <fullName evidence="10">Lipoprotein-anchoring transpeptidase ErfK/SrfK</fullName>
    </submittedName>
</protein>
<dbReference type="InterPro" id="IPR038063">
    <property type="entry name" value="Transpep_catalytic_dom"/>
</dbReference>
<dbReference type="Gene3D" id="2.40.440.10">
    <property type="entry name" value="L,D-transpeptidase catalytic domain-like"/>
    <property type="match status" value="1"/>
</dbReference>
<gene>
    <name evidence="10" type="ORF">QO010_001134</name>
</gene>
<feature type="active site" description="Nucleophile" evidence="7">
    <location>
        <position position="321"/>
    </location>
</feature>
<evidence type="ECO:0000313" key="11">
    <source>
        <dbReference type="Proteomes" id="UP001228905"/>
    </source>
</evidence>
<dbReference type="InterPro" id="IPR036365">
    <property type="entry name" value="PGBD-like_sf"/>
</dbReference>
<evidence type="ECO:0000256" key="1">
    <source>
        <dbReference type="ARBA" id="ARBA00004752"/>
    </source>
</evidence>
<name>A0ABU0IQB3_9CAUL</name>
<keyword evidence="8" id="KW-0732">Signal</keyword>
<keyword evidence="6 7" id="KW-0961">Cell wall biogenesis/degradation</keyword>
<accession>A0ABU0IQB3</accession>
<proteinExistence type="inferred from homology"/>
<dbReference type="InterPro" id="IPR005490">
    <property type="entry name" value="LD_TPept_cat_dom"/>
</dbReference>
<evidence type="ECO:0000256" key="4">
    <source>
        <dbReference type="ARBA" id="ARBA00022960"/>
    </source>
</evidence>
<feature type="domain" description="L,D-TPase catalytic" evidence="9">
    <location>
        <begin position="213"/>
        <end position="345"/>
    </location>
</feature>
<comment type="caution">
    <text evidence="10">The sequence shown here is derived from an EMBL/GenBank/DDBJ whole genome shotgun (WGS) entry which is preliminary data.</text>
</comment>
<sequence>MSHTRAYLAAASLLALAACGPDPQPQPKPATPVAIAPPAPVALPAPVLAGGAIDTAQYQAPASDQRTPDVIRAQVLLDRAHFSPGVIDGRSGENVRQAIAAYETSVGLPSDGVLDQAVFDRLTAADGAPVTMSYAITAEDVAGPFVPDLPKDLVDQAKLKKLAYRGPQELLAEKFHMTEDLLAALNPGVDFGQAGASITVAAISPTVLPEVVASIEVDKTERSVKAFNAQGRLLAFYPASIGSDDRPAPSGLLKVVAVAPNPTYTYDPSRLTFGDKQKKVTIPPGPNSPVGSVWIDLSEDTFGIHGSDEPAQIGKHFSHGCIRLTNWDALQLSKSVKKGVPVKFTG</sequence>
<evidence type="ECO:0000256" key="6">
    <source>
        <dbReference type="ARBA" id="ARBA00023316"/>
    </source>
</evidence>
<dbReference type="InterPro" id="IPR036366">
    <property type="entry name" value="PGBDSf"/>
</dbReference>
<dbReference type="PROSITE" id="PS51257">
    <property type="entry name" value="PROKAR_LIPOPROTEIN"/>
    <property type="match status" value="1"/>
</dbReference>
<feature type="active site" description="Proton donor/acceptor" evidence="7">
    <location>
        <position position="305"/>
    </location>
</feature>
<dbReference type="CDD" id="cd16913">
    <property type="entry name" value="YkuD_like"/>
    <property type="match status" value="1"/>
</dbReference>
<keyword evidence="3" id="KW-0808">Transferase</keyword>
<evidence type="ECO:0000313" key="10">
    <source>
        <dbReference type="EMBL" id="MDQ0463363.1"/>
    </source>
</evidence>
<dbReference type="Proteomes" id="UP001228905">
    <property type="component" value="Unassembled WGS sequence"/>
</dbReference>